<organism evidence="2 3">
    <name type="scientific">Fructilactobacillus sanfranciscensis (strain TMW 1.1304)</name>
    <name type="common">Lactobacillus sanfranciscensis</name>
    <dbReference type="NCBI Taxonomy" id="714313"/>
    <lineage>
        <taxon>Bacteria</taxon>
        <taxon>Bacillati</taxon>
        <taxon>Bacillota</taxon>
        <taxon>Bacilli</taxon>
        <taxon>Lactobacillales</taxon>
        <taxon>Lactobacillaceae</taxon>
        <taxon>Fructilactobacillus</taxon>
    </lineage>
</organism>
<evidence type="ECO:0000256" key="1">
    <source>
        <dbReference type="SAM" id="Phobius"/>
    </source>
</evidence>
<keyword evidence="1" id="KW-1133">Transmembrane helix</keyword>
<dbReference type="HOGENOM" id="CLU_096771_0_0_9"/>
<keyword evidence="1" id="KW-0812">Transmembrane</keyword>
<dbReference type="eggNOG" id="ENOG5032RPZ">
    <property type="taxonomic scope" value="Bacteria"/>
</dbReference>
<evidence type="ECO:0000313" key="2">
    <source>
        <dbReference type="EMBL" id="AEN98834.1"/>
    </source>
</evidence>
<dbReference type="Pfam" id="PF16069">
    <property type="entry name" value="DUF4811"/>
    <property type="match status" value="1"/>
</dbReference>
<dbReference type="AlphaFoldDB" id="G2KU19"/>
<keyword evidence="3" id="KW-1185">Reference proteome</keyword>
<reference evidence="2 3" key="1">
    <citation type="journal article" date="2011" name="Microb. Cell Fact.">
        <title>Genomic analysis reveals Lactobacillus sanfranciscensis as stable element in traditional sourdoughs.</title>
        <authorList>
            <person name="Vogel R.F."/>
            <person name="Pavlovic M."/>
            <person name="Ehrmann M.A."/>
            <person name="Wiezer A."/>
            <person name="Liesegang H."/>
            <person name="Offschanka S."/>
            <person name="Voget S."/>
            <person name="Angelov A."/>
            <person name="Bocker G."/>
            <person name="Liebl W."/>
        </authorList>
    </citation>
    <scope>NUCLEOTIDE SEQUENCE [LARGE SCALE GENOMIC DNA]</scope>
    <source>
        <strain evidence="2 3">TMW 1.1304</strain>
    </source>
</reference>
<dbReference type="KEGG" id="lsn:LSA_03860"/>
<sequence length="251" mass="28062">MIFLLLTVSVLAFFLCWNLIPNQKVSNVTGVFFAILSILSVLAMMGNFKYHFGMEQQIIVTRTEIAPVKQMMILKQPVGTDGSEQAVIYNKKASQKKPTVAKPAMDTKNVIKENASKNQLVTKGTYWVYKNDFYKVLFGFAQKHELIKQTKTFEVENGVLVMTPDQAKQFGAKMKAEAKAMQTPEAMAAAKAKGAEFVQGKLTADMQKNPKMSDAQKQKLTKKYAAEFQKQVKAQSMAQLSQKVAAEMNLK</sequence>
<dbReference type="STRING" id="714313.LSA_03860"/>
<keyword evidence="1" id="KW-0472">Membrane</keyword>
<evidence type="ECO:0008006" key="4">
    <source>
        <dbReference type="Google" id="ProtNLM"/>
    </source>
</evidence>
<protein>
    <recommendedName>
        <fullName evidence="4">DUF4811 domain-containing protein</fullName>
    </recommendedName>
</protein>
<accession>G2KU19</accession>
<gene>
    <name evidence="2" type="ordered locus">LSA_03860</name>
</gene>
<dbReference type="OrthoDB" id="2249491at2"/>
<name>G2KU19_FRUST</name>
<evidence type="ECO:0000313" key="3">
    <source>
        <dbReference type="Proteomes" id="UP000001285"/>
    </source>
</evidence>
<dbReference type="InterPro" id="IPR032083">
    <property type="entry name" value="DUF4811"/>
</dbReference>
<dbReference type="RefSeq" id="WP_014081693.1">
    <property type="nucleotide sequence ID" value="NC_015978.1"/>
</dbReference>
<dbReference type="EMBL" id="CP002461">
    <property type="protein sequence ID" value="AEN98834.1"/>
    <property type="molecule type" value="Genomic_DNA"/>
</dbReference>
<dbReference type="Proteomes" id="UP000001285">
    <property type="component" value="Chromosome"/>
</dbReference>
<proteinExistence type="predicted"/>
<feature type="transmembrane region" description="Helical" evidence="1">
    <location>
        <begin position="28"/>
        <end position="48"/>
    </location>
</feature>